<feature type="signal peptide" evidence="1">
    <location>
        <begin position="1"/>
        <end position="28"/>
    </location>
</feature>
<dbReference type="RefSeq" id="WP_217791411.1">
    <property type="nucleotide sequence ID" value="NZ_JAHSPG010000008.1"/>
</dbReference>
<protein>
    <recommendedName>
        <fullName evidence="4">Choice-of-anchor A family protein</fullName>
    </recommendedName>
</protein>
<feature type="chain" id="PRO_5039446719" description="Choice-of-anchor A family protein" evidence="1">
    <location>
        <begin position="29"/>
        <end position="630"/>
    </location>
</feature>
<organism evidence="2 3">
    <name type="scientific">Pinibacter aurantiacus</name>
    <dbReference type="NCBI Taxonomy" id="2851599"/>
    <lineage>
        <taxon>Bacteria</taxon>
        <taxon>Pseudomonadati</taxon>
        <taxon>Bacteroidota</taxon>
        <taxon>Chitinophagia</taxon>
        <taxon>Chitinophagales</taxon>
        <taxon>Chitinophagaceae</taxon>
        <taxon>Pinibacter</taxon>
    </lineage>
</organism>
<comment type="caution">
    <text evidence="2">The sequence shown here is derived from an EMBL/GenBank/DDBJ whole genome shotgun (WGS) entry which is preliminary data.</text>
</comment>
<reference evidence="2" key="1">
    <citation type="submission" date="2021-06" db="EMBL/GenBank/DDBJ databases">
        <authorList>
            <person name="Huq M.A."/>
        </authorList>
    </citation>
    <scope>NUCLEOTIDE SEQUENCE</scope>
    <source>
        <strain evidence="2">MAH-26</strain>
    </source>
</reference>
<dbReference type="EMBL" id="JAHSPG010000008">
    <property type="protein sequence ID" value="MBV4357755.1"/>
    <property type="molecule type" value="Genomic_DNA"/>
</dbReference>
<dbReference type="Proteomes" id="UP000812270">
    <property type="component" value="Unassembled WGS sequence"/>
</dbReference>
<accession>A0A9E2SCA2</accession>
<gene>
    <name evidence="2" type="ORF">KTO63_11395</name>
</gene>
<evidence type="ECO:0000313" key="2">
    <source>
        <dbReference type="EMBL" id="MBV4357755.1"/>
    </source>
</evidence>
<evidence type="ECO:0008006" key="4">
    <source>
        <dbReference type="Google" id="ProtNLM"/>
    </source>
</evidence>
<keyword evidence="1" id="KW-0732">Signal</keyword>
<name>A0A9E2SCA2_9BACT</name>
<sequence length="630" mass="65590">MKRNLFTKCIALFVLVPLLLLCASQLKAQAVIDASGNFGNYGDGRFNFASGTVQLDIYGSFTNDNGPGGNFYIDGDVNVKSGAVLNNFSGNLYIYGDLTLDAGAAQFFNNGNIYVYGNIVNNMAMTLNGAGLGTGTLHLAGNATETLAATSVQTISGSQPFVTYNLEINNTSGKLAAGDVVLNQSLYVNNVATFTKGIVTTPGDTYPLVFNTAAKSPTTQATASHVAGVVRTFATTGSFTFPVGDGKHYRKMDAAITANSAGLDVKYIGADAGNAAFTAGGTGSGLLQSYYNQEHWLANALAPASTSASFVLYYGPDADDAAYPAVAPAITNIANVRVAHKTTSGWWNEGNTATGTTTAGSVTSNAITGAQWAAIGNWSPLTISTTSGTIVVSAKVLLQGAVSGTTMTTTLNTLGVIPTTQPYNKAPWNYAGTESVATIPAGVTDWVLVELHDKTTPATVIATRAAFVKSDGTVVDLDGTSPVSFQQAPDNYYVAIRHRNHLGIRTATAQALSSTATLYDFTNNQAQAYQNGAITANTAMKDLGNGKFAMWGADGTSNGVVRYTGPGNDEFFLSTTTLGGLTTTVLYPVYNNADFNMNGKVSYTGPGNDEFFLSTTVLGGVSTAIISQHL</sequence>
<keyword evidence="3" id="KW-1185">Reference proteome</keyword>
<proteinExistence type="predicted"/>
<dbReference type="AlphaFoldDB" id="A0A9E2SCA2"/>
<evidence type="ECO:0000313" key="3">
    <source>
        <dbReference type="Proteomes" id="UP000812270"/>
    </source>
</evidence>
<evidence type="ECO:0000256" key="1">
    <source>
        <dbReference type="SAM" id="SignalP"/>
    </source>
</evidence>